<dbReference type="PRINTS" id="PR00992">
    <property type="entry name" value="ALARACEMASE"/>
</dbReference>
<dbReference type="InterPro" id="IPR009006">
    <property type="entry name" value="Ala_racemase/Decarboxylase_C"/>
</dbReference>
<comment type="cofactor">
    <cofactor evidence="2 6 7">
        <name>pyridoxal 5'-phosphate</name>
        <dbReference type="ChEBI" id="CHEBI:597326"/>
    </cofactor>
</comment>
<evidence type="ECO:0000256" key="2">
    <source>
        <dbReference type="ARBA" id="ARBA00001933"/>
    </source>
</evidence>
<evidence type="ECO:0000256" key="6">
    <source>
        <dbReference type="HAMAP-Rule" id="MF_01201"/>
    </source>
</evidence>
<evidence type="ECO:0000256" key="8">
    <source>
        <dbReference type="PIRSR" id="PIRSR600821-52"/>
    </source>
</evidence>
<dbReference type="eggNOG" id="COG0787">
    <property type="taxonomic scope" value="Bacteria"/>
</dbReference>
<dbReference type="SMART" id="SM01005">
    <property type="entry name" value="Ala_racemase_C"/>
    <property type="match status" value="1"/>
</dbReference>
<evidence type="ECO:0000256" key="5">
    <source>
        <dbReference type="ARBA" id="ARBA00023235"/>
    </source>
</evidence>
<feature type="domain" description="Alanine racemase C-terminal" evidence="9">
    <location>
        <begin position="247"/>
        <end position="373"/>
    </location>
</feature>
<evidence type="ECO:0000256" key="1">
    <source>
        <dbReference type="ARBA" id="ARBA00000316"/>
    </source>
</evidence>
<feature type="active site" description="Proton acceptor; specific for D-alanine" evidence="6">
    <location>
        <position position="47"/>
    </location>
</feature>
<dbReference type="InterPro" id="IPR029066">
    <property type="entry name" value="PLP-binding_barrel"/>
</dbReference>
<dbReference type="SUPFAM" id="SSF51419">
    <property type="entry name" value="PLP-binding barrel"/>
    <property type="match status" value="1"/>
</dbReference>
<dbReference type="NCBIfam" id="TIGR00492">
    <property type="entry name" value="alr"/>
    <property type="match status" value="1"/>
</dbReference>
<evidence type="ECO:0000259" key="9">
    <source>
        <dbReference type="SMART" id="SM01005"/>
    </source>
</evidence>
<comment type="similarity">
    <text evidence="6">Belongs to the alanine racemase family.</text>
</comment>
<dbReference type="STRING" id="1094489.BAnh1_10070"/>
<dbReference type="EMBL" id="CP003123">
    <property type="protein sequence ID" value="AGF74877.1"/>
    <property type="molecule type" value="Genomic_DNA"/>
</dbReference>
<keyword evidence="4 6" id="KW-0663">Pyridoxal phosphate</keyword>
<comment type="function">
    <text evidence="6">Catalyzes the interconversion of L-alanine and D-alanine. May also act on other amino acids.</text>
</comment>
<dbReference type="HAMAP" id="MF_01201">
    <property type="entry name" value="Ala_racemase"/>
    <property type="match status" value="1"/>
</dbReference>
<dbReference type="Proteomes" id="UP000011729">
    <property type="component" value="Chromosome"/>
</dbReference>
<feature type="binding site" evidence="6 8">
    <location>
        <position position="316"/>
    </location>
    <ligand>
        <name>substrate</name>
    </ligand>
</feature>
<gene>
    <name evidence="10" type="primary">alr</name>
    <name evidence="10" type="ordered locus">BAnh1_10070</name>
</gene>
<dbReference type="PANTHER" id="PTHR30511">
    <property type="entry name" value="ALANINE RACEMASE"/>
    <property type="match status" value="1"/>
</dbReference>
<dbReference type="Pfam" id="PF00842">
    <property type="entry name" value="Ala_racemase_C"/>
    <property type="match status" value="1"/>
</dbReference>
<dbReference type="PATRIC" id="fig|1094489.3.peg.1236"/>
<keyword evidence="11" id="KW-1185">Reference proteome</keyword>
<dbReference type="CDD" id="cd00430">
    <property type="entry name" value="PLPDE_III_AR"/>
    <property type="match status" value="1"/>
</dbReference>
<dbReference type="RefSeq" id="WP_015398381.1">
    <property type="nucleotide sequence ID" value="NC_020300.1"/>
</dbReference>
<dbReference type="HOGENOM" id="CLU_028393_1_1_5"/>
<evidence type="ECO:0000256" key="3">
    <source>
        <dbReference type="ARBA" id="ARBA00013089"/>
    </source>
</evidence>
<dbReference type="GO" id="GO:0005829">
    <property type="term" value="C:cytosol"/>
    <property type="evidence" value="ECO:0007669"/>
    <property type="project" value="TreeGrafter"/>
</dbReference>
<dbReference type="OrthoDB" id="9813814at2"/>
<protein>
    <recommendedName>
        <fullName evidence="3 6">Alanine racemase</fullName>
        <ecNumber evidence="3 6">5.1.1.1</ecNumber>
    </recommendedName>
</protein>
<organism evidence="10 11">
    <name type="scientific">Bartonella australis (strain Aust/NH1)</name>
    <dbReference type="NCBI Taxonomy" id="1094489"/>
    <lineage>
        <taxon>Bacteria</taxon>
        <taxon>Pseudomonadati</taxon>
        <taxon>Pseudomonadota</taxon>
        <taxon>Alphaproteobacteria</taxon>
        <taxon>Hyphomicrobiales</taxon>
        <taxon>Bartonellaceae</taxon>
        <taxon>Bartonella</taxon>
    </lineage>
</organism>
<dbReference type="SUPFAM" id="SSF50621">
    <property type="entry name" value="Alanine racemase C-terminal domain-like"/>
    <property type="match status" value="1"/>
</dbReference>
<dbReference type="KEGG" id="baus:BAnh1_10070"/>
<comment type="pathway">
    <text evidence="6">Amino-acid biosynthesis; D-alanine biosynthesis; D-alanine from L-alanine: step 1/1.</text>
</comment>
<dbReference type="AlphaFoldDB" id="M1NZN0"/>
<reference evidence="10 11" key="1">
    <citation type="journal article" date="2013" name="PLoS Genet.">
        <title>A gene transfer agent and a dynamic repertoire of secretion systems hold the keys to the explosive radiation of the emerging pathogen Bartonella.</title>
        <authorList>
            <person name="Guy L."/>
            <person name="Nystedt B."/>
            <person name="Toft C."/>
            <person name="Zaremba-Niedzwiedzka K."/>
            <person name="Berglund E.C."/>
            <person name="Granberg F."/>
            <person name="Naslund K."/>
            <person name="Eriksson A.S."/>
            <person name="Andersson S.G."/>
        </authorList>
    </citation>
    <scope>NUCLEOTIDE SEQUENCE [LARGE SCALE GENOMIC DNA]</scope>
    <source>
        <strain evidence="10 11">Aust/NH1</strain>
    </source>
</reference>
<dbReference type="GO" id="GO:0030632">
    <property type="term" value="P:D-alanine biosynthetic process"/>
    <property type="evidence" value="ECO:0007669"/>
    <property type="project" value="UniProtKB-UniRule"/>
</dbReference>
<dbReference type="Pfam" id="PF01168">
    <property type="entry name" value="Ala_racemase_N"/>
    <property type="match status" value="1"/>
</dbReference>
<dbReference type="UniPathway" id="UPA00042">
    <property type="reaction ID" value="UER00497"/>
</dbReference>
<feature type="modified residue" description="N6-(pyridoxal phosphate)lysine" evidence="6 7">
    <location>
        <position position="47"/>
    </location>
</feature>
<feature type="active site" description="Proton acceptor; specific for L-alanine" evidence="6">
    <location>
        <position position="268"/>
    </location>
</feature>
<feature type="binding site" evidence="6 8">
    <location>
        <position position="146"/>
    </location>
    <ligand>
        <name>substrate</name>
    </ligand>
</feature>
<sequence length="382" mass="41683">MDKPDNYEKNALFFYTAVATIDLGAIAENYTILSQRTAPIECSAVVKANAYGMGVEKIAPTLYHAGCRTFFIAQITEALQLKAILPPDATLALLNDIPPTAEEFIAQSGIVPVLNSWQTIESWRTLCQKTGKKFPAIVQIDTGMNRSGLNQKELQQLINDPSLFAKADIKYVMSHLANADDATHPFNRVQLAATKTALAQLPACKASLANSGGIFLGPDFYFDLVRPGIALYGIDPHKKYPTSLKPVLKLEAQVMQSQNIDAGMPVGYGGSFITRRSSVLATISVGYADGWLRALSNKGAVYFNGHKLPITGRVSMDSIIVDATDLKDKKPERGDWVELIGTHQTIENISADANSIPHEILASLGSRCKRIYIEAIQKRSKL</sequence>
<dbReference type="Gene3D" id="2.40.37.10">
    <property type="entry name" value="Lyase, Ornithine Decarboxylase, Chain A, domain 1"/>
    <property type="match status" value="1"/>
</dbReference>
<dbReference type="InterPro" id="IPR001608">
    <property type="entry name" value="Ala_racemase_N"/>
</dbReference>
<keyword evidence="5 6" id="KW-0413">Isomerase</keyword>
<accession>M1NZN0</accession>
<proteinExistence type="inferred from homology"/>
<dbReference type="InterPro" id="IPR000821">
    <property type="entry name" value="Ala_racemase"/>
</dbReference>
<comment type="catalytic activity">
    <reaction evidence="1 6">
        <text>L-alanine = D-alanine</text>
        <dbReference type="Rhea" id="RHEA:20249"/>
        <dbReference type="ChEBI" id="CHEBI:57416"/>
        <dbReference type="ChEBI" id="CHEBI:57972"/>
        <dbReference type="EC" id="5.1.1.1"/>
    </reaction>
</comment>
<dbReference type="PANTHER" id="PTHR30511:SF0">
    <property type="entry name" value="ALANINE RACEMASE, CATABOLIC-RELATED"/>
    <property type="match status" value="1"/>
</dbReference>
<dbReference type="GO" id="GO:0030170">
    <property type="term" value="F:pyridoxal phosphate binding"/>
    <property type="evidence" value="ECO:0007669"/>
    <property type="project" value="UniProtKB-UniRule"/>
</dbReference>
<dbReference type="InterPro" id="IPR011079">
    <property type="entry name" value="Ala_racemase_C"/>
</dbReference>
<evidence type="ECO:0000313" key="10">
    <source>
        <dbReference type="EMBL" id="AGF74877.1"/>
    </source>
</evidence>
<evidence type="ECO:0000256" key="4">
    <source>
        <dbReference type="ARBA" id="ARBA00022898"/>
    </source>
</evidence>
<dbReference type="EC" id="5.1.1.1" evidence="3 6"/>
<dbReference type="GO" id="GO:0008784">
    <property type="term" value="F:alanine racemase activity"/>
    <property type="evidence" value="ECO:0007669"/>
    <property type="project" value="UniProtKB-UniRule"/>
</dbReference>
<dbReference type="Gene3D" id="3.20.20.10">
    <property type="entry name" value="Alanine racemase"/>
    <property type="match status" value="1"/>
</dbReference>
<name>M1NZN0_BARAA</name>
<evidence type="ECO:0000256" key="7">
    <source>
        <dbReference type="PIRSR" id="PIRSR600821-50"/>
    </source>
</evidence>
<evidence type="ECO:0000313" key="11">
    <source>
        <dbReference type="Proteomes" id="UP000011729"/>
    </source>
</evidence>